<dbReference type="RefSeq" id="YP_002213693.1">
    <property type="nucleotide sequence ID" value="NC_011201.1"/>
</dbReference>
<evidence type="ECO:0000256" key="1">
    <source>
        <dbReference type="SAM" id="MobiDB-lite"/>
    </source>
</evidence>
<evidence type="ECO:0000313" key="3">
    <source>
        <dbReference type="Proteomes" id="UP000001854"/>
    </source>
</evidence>
<accession>B5BTU0</accession>
<protein>
    <submittedName>
        <fullName evidence="2">Uncharacterized protein</fullName>
    </submittedName>
</protein>
<proteinExistence type="predicted"/>
<organism evidence="2 3">
    <name type="scientific">Ralstonia phage RSB1</name>
    <dbReference type="NCBI Taxonomy" id="551790"/>
    <lineage>
        <taxon>Viruses</taxon>
        <taxon>Duplodnaviria</taxon>
        <taxon>Heunggongvirae</taxon>
        <taxon>Uroviricota</taxon>
        <taxon>Caudoviricetes</taxon>
        <taxon>Autographivirales</taxon>
        <taxon>Autonotataviridae</taxon>
        <taxon>Okabevirinae</taxon>
        <taxon>Higashivirus</taxon>
        <taxon>Higashivirus RSB1</taxon>
    </lineage>
</organism>
<dbReference type="KEGG" id="vg:6870708"/>
<sequence>MGRRVSAESLPLRRVGGGSTQGGRHHGSRRTRRLRGSRVLSQGVAEMIFDMGRFAHYYVCYAPYHKVVRLVLQDVGKINCIPAIAGW</sequence>
<dbReference type="GeneID" id="6870708"/>
<name>B5BTU0_9CAUD</name>
<keyword evidence="3" id="KW-1185">Reference proteome</keyword>
<feature type="region of interest" description="Disordered" evidence="1">
    <location>
        <begin position="1"/>
        <end position="35"/>
    </location>
</feature>
<dbReference type="EMBL" id="AB451219">
    <property type="protein sequence ID" value="BAG70362.1"/>
    <property type="molecule type" value="Genomic_DNA"/>
</dbReference>
<feature type="compositionally biased region" description="Basic residues" evidence="1">
    <location>
        <begin position="23"/>
        <end position="35"/>
    </location>
</feature>
<dbReference type="Proteomes" id="UP000001854">
    <property type="component" value="Segment"/>
</dbReference>
<evidence type="ECO:0000313" key="2">
    <source>
        <dbReference type="EMBL" id="BAG70362.1"/>
    </source>
</evidence>
<reference evidence="2 3" key="1">
    <citation type="journal article" date="2009" name="J. Bacteriol.">
        <title>Genomic characterization of Ralstonia solanacearum phage phiRSB1, a T7-like wide-host-range phage.</title>
        <authorList>
            <person name="Kawasaki T."/>
            <person name="Shimizu M."/>
            <person name="Satsuma H."/>
            <person name="Fujiwara A."/>
            <person name="Fujie M."/>
            <person name="Usami S."/>
            <person name="Yamada T."/>
        </authorList>
    </citation>
    <scope>NUCLEOTIDE SEQUENCE [LARGE SCALE GENOMIC DNA]</scope>
</reference>